<dbReference type="AlphaFoldDB" id="G4QET7"/>
<organism evidence="1 2">
    <name type="scientific">Glaciecola nitratireducens (strain JCM 12485 / KCTC 12276 / FR1064)</name>
    <dbReference type="NCBI Taxonomy" id="1085623"/>
    <lineage>
        <taxon>Bacteria</taxon>
        <taxon>Pseudomonadati</taxon>
        <taxon>Pseudomonadota</taxon>
        <taxon>Gammaproteobacteria</taxon>
        <taxon>Alteromonadales</taxon>
        <taxon>Alteromonadaceae</taxon>
        <taxon>Brumicola</taxon>
    </lineage>
</organism>
<name>G4QET7_GLANF</name>
<proteinExistence type="predicted"/>
<protein>
    <submittedName>
        <fullName evidence="1">Uncharacterized protein</fullName>
    </submittedName>
</protein>
<dbReference type="Proteomes" id="UP000009282">
    <property type="component" value="Chromosome"/>
</dbReference>
<evidence type="ECO:0000313" key="2">
    <source>
        <dbReference type="Proteomes" id="UP000009282"/>
    </source>
</evidence>
<dbReference type="EMBL" id="CP003060">
    <property type="protein sequence ID" value="AEP28200.1"/>
    <property type="molecule type" value="Genomic_DNA"/>
</dbReference>
<keyword evidence="2" id="KW-1185">Reference proteome</keyword>
<dbReference type="STRING" id="1085623.GNIT_0045"/>
<dbReference type="KEGG" id="gni:GNIT_0045"/>
<reference evidence="1 2" key="1">
    <citation type="journal article" date="2011" name="J. Bacteriol.">
        <title>Complete genome sequence of seawater bacterium Glaciecola nitratireducens FR1064T.</title>
        <authorList>
            <person name="Bian F."/>
            <person name="Qin Q.L."/>
            <person name="Xie B.B."/>
            <person name="Shu Y.L."/>
            <person name="Zhang X.Y."/>
            <person name="Yu Y."/>
            <person name="Chen B."/>
            <person name="Chen X.L."/>
            <person name="Zhou B.C."/>
            <person name="Zhang Y.Z."/>
        </authorList>
    </citation>
    <scope>NUCLEOTIDE SEQUENCE [LARGE SCALE GENOMIC DNA]</scope>
    <source>
        <strain evidence="2">JCM 12485 / KCTC 12276 / FR1064</strain>
    </source>
</reference>
<gene>
    <name evidence="1" type="ordered locus">GNIT_0045</name>
</gene>
<evidence type="ECO:0000313" key="1">
    <source>
        <dbReference type="EMBL" id="AEP28200.1"/>
    </source>
</evidence>
<sequence>MEMLHNISKPPLNSKFVLTCDITTRQHGVIDVWILNIYIH</sequence>
<accession>G4QET7</accession>
<dbReference type="HOGENOM" id="CLU_3290297_0_0_6"/>